<dbReference type="Proteomes" id="UP001060215">
    <property type="component" value="Chromosome 8"/>
</dbReference>
<organism evidence="1 2">
    <name type="scientific">Camellia lanceoleosa</name>
    <dbReference type="NCBI Taxonomy" id="1840588"/>
    <lineage>
        <taxon>Eukaryota</taxon>
        <taxon>Viridiplantae</taxon>
        <taxon>Streptophyta</taxon>
        <taxon>Embryophyta</taxon>
        <taxon>Tracheophyta</taxon>
        <taxon>Spermatophyta</taxon>
        <taxon>Magnoliopsida</taxon>
        <taxon>eudicotyledons</taxon>
        <taxon>Gunneridae</taxon>
        <taxon>Pentapetalae</taxon>
        <taxon>asterids</taxon>
        <taxon>Ericales</taxon>
        <taxon>Theaceae</taxon>
        <taxon>Camellia</taxon>
    </lineage>
</organism>
<protein>
    <submittedName>
        <fullName evidence="1">LRR receptor-like serine/threonine-protein kinase</fullName>
    </submittedName>
</protein>
<proteinExistence type="predicted"/>
<accession>A0ACC0GL00</accession>
<sequence>MVLHIEYGSEGIVSPKGDVYSYGIMLMETFSMKKPTDEMFVGELSLKNWVNESLPCAVSKVIQANILGKDDKHYNVKEHCIKSIMQLAISCCADSPEERVDIKDVLSTLEKIEVEFLTNTQGA</sequence>
<keyword evidence="2" id="KW-1185">Reference proteome</keyword>
<name>A0ACC0GL00_9ERIC</name>
<comment type="caution">
    <text evidence="1">The sequence shown here is derived from an EMBL/GenBank/DDBJ whole genome shotgun (WGS) entry which is preliminary data.</text>
</comment>
<gene>
    <name evidence="1" type="ORF">LOK49_LG09G00938</name>
</gene>
<evidence type="ECO:0000313" key="2">
    <source>
        <dbReference type="Proteomes" id="UP001060215"/>
    </source>
</evidence>
<dbReference type="EMBL" id="CM045765">
    <property type="protein sequence ID" value="KAI8001519.1"/>
    <property type="molecule type" value="Genomic_DNA"/>
</dbReference>
<reference evidence="1 2" key="1">
    <citation type="journal article" date="2022" name="Plant J.">
        <title>Chromosome-level genome of Camellia lanceoleosa provides a valuable resource for understanding genome evolution and self-incompatibility.</title>
        <authorList>
            <person name="Gong W."/>
            <person name="Xiao S."/>
            <person name="Wang L."/>
            <person name="Liao Z."/>
            <person name="Chang Y."/>
            <person name="Mo W."/>
            <person name="Hu G."/>
            <person name="Li W."/>
            <person name="Zhao G."/>
            <person name="Zhu H."/>
            <person name="Hu X."/>
            <person name="Ji K."/>
            <person name="Xiang X."/>
            <person name="Song Q."/>
            <person name="Yuan D."/>
            <person name="Jin S."/>
            <person name="Zhang L."/>
        </authorList>
    </citation>
    <scope>NUCLEOTIDE SEQUENCE [LARGE SCALE GENOMIC DNA]</scope>
    <source>
        <strain evidence="1">SQ_2022a</strain>
    </source>
</reference>
<evidence type="ECO:0000313" key="1">
    <source>
        <dbReference type="EMBL" id="KAI8001519.1"/>
    </source>
</evidence>